<protein>
    <submittedName>
        <fullName evidence="2">Uncharacterized protein</fullName>
    </submittedName>
</protein>
<feature type="compositionally biased region" description="Polar residues" evidence="1">
    <location>
        <begin position="1"/>
        <end position="10"/>
    </location>
</feature>
<dbReference type="AlphaFoldDB" id="A0A9P7V625"/>
<feature type="compositionally biased region" description="Polar residues" evidence="1">
    <location>
        <begin position="42"/>
        <end position="56"/>
    </location>
</feature>
<comment type="caution">
    <text evidence="2">The sequence shown here is derived from an EMBL/GenBank/DDBJ whole genome shotgun (WGS) entry which is preliminary data.</text>
</comment>
<sequence>MYSLQSNFNENPPKPTTNPPVSQSRSHSRSQSRSSDTTSYSFVQTPITPTSTAMDNLSYFSGIRENTYNNDKEEEQEDDDDDDYDESDVFEVFLLTANGTGAMSANTSAALITTPSPITSATHGTTAHSRKPLDLDCMLPPLPPTDIRQFQQKINNSPEHQQYRKLEHQQKQRQANKAEDLANYILSLVDEDTCDYNRWAF</sequence>
<organism evidence="2 3">
    <name type="scientific">Scheffersomyces spartinae</name>
    <dbReference type="NCBI Taxonomy" id="45513"/>
    <lineage>
        <taxon>Eukaryota</taxon>
        <taxon>Fungi</taxon>
        <taxon>Dikarya</taxon>
        <taxon>Ascomycota</taxon>
        <taxon>Saccharomycotina</taxon>
        <taxon>Pichiomycetes</taxon>
        <taxon>Debaryomycetaceae</taxon>
        <taxon>Scheffersomyces</taxon>
    </lineage>
</organism>
<evidence type="ECO:0000313" key="2">
    <source>
        <dbReference type="EMBL" id="KAG7191806.1"/>
    </source>
</evidence>
<dbReference type="RefSeq" id="XP_043047358.1">
    <property type="nucleotide sequence ID" value="XM_043193521.1"/>
</dbReference>
<reference evidence="2" key="1">
    <citation type="submission" date="2021-03" db="EMBL/GenBank/DDBJ databases">
        <authorList>
            <person name="Palmer J.M."/>
        </authorList>
    </citation>
    <scope>NUCLEOTIDE SEQUENCE</scope>
    <source>
        <strain evidence="2">ARV_011</strain>
    </source>
</reference>
<keyword evidence="3" id="KW-1185">Reference proteome</keyword>
<name>A0A9P7V625_9ASCO</name>
<evidence type="ECO:0000256" key="1">
    <source>
        <dbReference type="SAM" id="MobiDB-lite"/>
    </source>
</evidence>
<dbReference type="GeneID" id="66116145"/>
<dbReference type="EMBL" id="JAHMUF010000023">
    <property type="protein sequence ID" value="KAG7191806.1"/>
    <property type="molecule type" value="Genomic_DNA"/>
</dbReference>
<feature type="compositionally biased region" description="Low complexity" evidence="1">
    <location>
        <begin position="19"/>
        <end position="41"/>
    </location>
</feature>
<dbReference type="Proteomes" id="UP000790833">
    <property type="component" value="Unassembled WGS sequence"/>
</dbReference>
<gene>
    <name evidence="2" type="ORF">KQ657_002771</name>
</gene>
<feature type="region of interest" description="Disordered" evidence="1">
    <location>
        <begin position="1"/>
        <end position="56"/>
    </location>
</feature>
<accession>A0A9P7V625</accession>
<proteinExistence type="predicted"/>
<evidence type="ECO:0000313" key="3">
    <source>
        <dbReference type="Proteomes" id="UP000790833"/>
    </source>
</evidence>